<gene>
    <name evidence="2" type="primary">ga23074</name>
    <name evidence="2" type="ORF">PR202_ga23074</name>
</gene>
<evidence type="ECO:0000313" key="3">
    <source>
        <dbReference type="Proteomes" id="UP001054889"/>
    </source>
</evidence>
<feature type="region of interest" description="Disordered" evidence="1">
    <location>
        <begin position="34"/>
        <end position="90"/>
    </location>
</feature>
<sequence>MLQIKTRVPEPHVGPPSYSFPVLVSTLFSMANLRRPSRDDPFRPSTTPVPAASRSTAPKIAFPQGLHTTASPPPRQQFALAPPAPSSPPMDFGRRRCGRCVPRVRVCCFGDPEMKRWRRVAGYKAYAVEGKVKASIRRGLRWLKSKCSSILRI</sequence>
<evidence type="ECO:0000256" key="1">
    <source>
        <dbReference type="SAM" id="MobiDB-lite"/>
    </source>
</evidence>
<dbReference type="EMBL" id="BQKI01000012">
    <property type="protein sequence ID" value="GJN05448.1"/>
    <property type="molecule type" value="Genomic_DNA"/>
</dbReference>
<name>A0AAV5D4X9_ELECO</name>
<comment type="caution">
    <text evidence="2">The sequence shown here is derived from an EMBL/GenBank/DDBJ whole genome shotgun (WGS) entry which is preliminary data.</text>
</comment>
<dbReference type="InterPro" id="IPR021899">
    <property type="entry name" value="DUF3511"/>
</dbReference>
<dbReference type="PANTHER" id="PTHR33193:SF51">
    <property type="entry name" value="OS01G0306200 PROTEIN"/>
    <property type="match status" value="1"/>
</dbReference>
<proteinExistence type="predicted"/>
<organism evidence="2 3">
    <name type="scientific">Eleusine coracana subsp. coracana</name>
    <dbReference type="NCBI Taxonomy" id="191504"/>
    <lineage>
        <taxon>Eukaryota</taxon>
        <taxon>Viridiplantae</taxon>
        <taxon>Streptophyta</taxon>
        <taxon>Embryophyta</taxon>
        <taxon>Tracheophyta</taxon>
        <taxon>Spermatophyta</taxon>
        <taxon>Magnoliopsida</taxon>
        <taxon>Liliopsida</taxon>
        <taxon>Poales</taxon>
        <taxon>Poaceae</taxon>
        <taxon>PACMAD clade</taxon>
        <taxon>Chloridoideae</taxon>
        <taxon>Cynodonteae</taxon>
        <taxon>Eleusininae</taxon>
        <taxon>Eleusine</taxon>
    </lineage>
</organism>
<reference evidence="2" key="2">
    <citation type="submission" date="2021-12" db="EMBL/GenBank/DDBJ databases">
        <title>Resequencing data analysis of finger millet.</title>
        <authorList>
            <person name="Hatakeyama M."/>
            <person name="Aluri S."/>
            <person name="Balachadran M.T."/>
            <person name="Sivarajan S.R."/>
            <person name="Poveda L."/>
            <person name="Shimizu-Inatsugi R."/>
            <person name="Schlapbach R."/>
            <person name="Sreeman S.M."/>
            <person name="Shimizu K.K."/>
        </authorList>
    </citation>
    <scope>NUCLEOTIDE SEQUENCE</scope>
</reference>
<protein>
    <submittedName>
        <fullName evidence="2">Uncharacterized protein</fullName>
    </submittedName>
</protein>
<reference evidence="2" key="1">
    <citation type="journal article" date="2018" name="DNA Res.">
        <title>Multiple hybrid de novo genome assembly of finger millet, an orphan allotetraploid crop.</title>
        <authorList>
            <person name="Hatakeyama M."/>
            <person name="Aluri S."/>
            <person name="Balachadran M.T."/>
            <person name="Sivarajan S.R."/>
            <person name="Patrignani A."/>
            <person name="Gruter S."/>
            <person name="Poveda L."/>
            <person name="Shimizu-Inatsugi R."/>
            <person name="Baeten J."/>
            <person name="Francoijs K.J."/>
            <person name="Nataraja K.N."/>
            <person name="Reddy Y.A.N."/>
            <person name="Phadnis S."/>
            <person name="Ravikumar R.L."/>
            <person name="Schlapbach R."/>
            <person name="Sreeman S.M."/>
            <person name="Shimizu K.K."/>
        </authorList>
    </citation>
    <scope>NUCLEOTIDE SEQUENCE</scope>
</reference>
<dbReference type="Proteomes" id="UP001054889">
    <property type="component" value="Unassembled WGS sequence"/>
</dbReference>
<dbReference type="AlphaFoldDB" id="A0AAV5D4X9"/>
<dbReference type="PANTHER" id="PTHR33193">
    <property type="entry name" value="DOMAIN PROTEIN, PUTATIVE (DUF3511)-RELATED"/>
    <property type="match status" value="1"/>
</dbReference>
<dbReference type="Pfam" id="PF12023">
    <property type="entry name" value="DUF3511"/>
    <property type="match status" value="1"/>
</dbReference>
<accession>A0AAV5D4X9</accession>
<evidence type="ECO:0000313" key="2">
    <source>
        <dbReference type="EMBL" id="GJN05448.1"/>
    </source>
</evidence>
<keyword evidence="3" id="KW-1185">Reference proteome</keyword>